<dbReference type="PANTHER" id="PTHR11086:SF18">
    <property type="entry name" value="DEOXYCYTIDYLATE DEAMINASE"/>
    <property type="match status" value="1"/>
</dbReference>
<evidence type="ECO:0000259" key="9">
    <source>
        <dbReference type="PROSITE" id="PS51747"/>
    </source>
</evidence>
<dbReference type="OrthoDB" id="6710946at2759"/>
<gene>
    <name evidence="10" type="primary">DCTD</name>
    <name evidence="10" type="ORF">AWC38_SpisGene7291</name>
</gene>
<protein>
    <recommendedName>
        <fullName evidence="7">dCMP deaminase</fullName>
        <ecNumber evidence="6">3.5.4.12</ecNumber>
    </recommendedName>
    <alternativeName>
        <fullName evidence="7">dCMP deaminase</fullName>
    </alternativeName>
</protein>
<evidence type="ECO:0000313" key="10">
    <source>
        <dbReference type="EMBL" id="PFX28006.1"/>
    </source>
</evidence>
<dbReference type="EMBL" id="LSMT01000091">
    <property type="protein sequence ID" value="PFX28006.1"/>
    <property type="molecule type" value="Genomic_DNA"/>
</dbReference>
<keyword evidence="5" id="KW-0862">Zinc</keyword>
<evidence type="ECO:0000256" key="3">
    <source>
        <dbReference type="ARBA" id="ARBA00022727"/>
    </source>
</evidence>
<feature type="domain" description="CMP/dCMP-type deaminase" evidence="9">
    <location>
        <begin position="18"/>
        <end position="147"/>
    </location>
</feature>
<comment type="caution">
    <text evidence="10">The sequence shown here is derived from an EMBL/GenBank/DDBJ whole genome shotgun (WGS) entry which is preliminary data.</text>
</comment>
<keyword evidence="11" id="KW-1185">Reference proteome</keyword>
<sequence length="396" mass="44798">MQEIETKVKKTIFGERSTWVEYYRDLAFCVSTRSKDSKLQVGCIVVQPESLKILSTGYNGFPPGTENTSKNWEKGTKDDLVVHAEANAVLLAGQADLEGSIAFVTMYPCRECAKMMIAKGIRKVYYLSFKEKYQESRALFEAANVWVMPLKRGEDTTLEEFKKNLIDKVKMVVVQHQNQQQSPLKPNGVYEDLKKRMEHMRRADLKSPWPRGSKMNGILLDKWTDYFLFLALVASTRALEDHQGAILIDSATLKISALSYNGYPRGVPNDMGDDSMQISALSNAICLRFSEGHEFIAFSTHFPKLTEAKNLAQAKVKRLYFIWPNSLEGDSKKALQIMEDAGMEVVPMDVPDLDKLQEAIGATVERLKKAESENKLPFSQWPSNTGADYELQPEKL</sequence>
<dbReference type="Pfam" id="PF00383">
    <property type="entry name" value="dCMP_cyt_deam_1"/>
    <property type="match status" value="1"/>
</dbReference>
<evidence type="ECO:0000256" key="6">
    <source>
        <dbReference type="ARBA" id="ARBA00038938"/>
    </source>
</evidence>
<dbReference type="GO" id="GO:0004132">
    <property type="term" value="F:dCMP deaminase activity"/>
    <property type="evidence" value="ECO:0007669"/>
    <property type="project" value="TreeGrafter"/>
</dbReference>
<dbReference type="SUPFAM" id="SSF53927">
    <property type="entry name" value="Cytidine deaminase-like"/>
    <property type="match status" value="1"/>
</dbReference>
<dbReference type="Proteomes" id="UP000225706">
    <property type="component" value="Unassembled WGS sequence"/>
</dbReference>
<dbReference type="PANTHER" id="PTHR11086">
    <property type="entry name" value="DEOXYCYTIDYLATE DEAMINASE-RELATED"/>
    <property type="match status" value="1"/>
</dbReference>
<accession>A0A2B4SF49</accession>
<evidence type="ECO:0000256" key="7">
    <source>
        <dbReference type="ARBA" id="ARBA00041763"/>
    </source>
</evidence>
<comment type="similarity">
    <text evidence="1">Belongs to the cytidine and deoxycytidylate deaminase family.</text>
</comment>
<dbReference type="PROSITE" id="PS00903">
    <property type="entry name" value="CYT_DCMP_DEAMINASES_1"/>
    <property type="match status" value="1"/>
</dbReference>
<dbReference type="STRING" id="50429.A0A2B4SF49"/>
<reference evidence="11" key="1">
    <citation type="journal article" date="2017" name="bioRxiv">
        <title>Comparative analysis of the genomes of Stylophora pistillata and Acropora digitifera provides evidence for extensive differences between species of corals.</title>
        <authorList>
            <person name="Voolstra C.R."/>
            <person name="Li Y."/>
            <person name="Liew Y.J."/>
            <person name="Baumgarten S."/>
            <person name="Zoccola D."/>
            <person name="Flot J.-F."/>
            <person name="Tambutte S."/>
            <person name="Allemand D."/>
            <person name="Aranda M."/>
        </authorList>
    </citation>
    <scope>NUCLEOTIDE SEQUENCE [LARGE SCALE GENOMIC DNA]</scope>
</reference>
<dbReference type="GO" id="GO:0005737">
    <property type="term" value="C:cytoplasm"/>
    <property type="evidence" value="ECO:0007669"/>
    <property type="project" value="TreeGrafter"/>
</dbReference>
<evidence type="ECO:0000256" key="5">
    <source>
        <dbReference type="ARBA" id="ARBA00022833"/>
    </source>
</evidence>
<name>A0A2B4SF49_STYPI</name>
<dbReference type="InterPro" id="IPR016193">
    <property type="entry name" value="Cytidine_deaminase-like"/>
</dbReference>
<dbReference type="GO" id="GO:0008270">
    <property type="term" value="F:zinc ion binding"/>
    <property type="evidence" value="ECO:0007669"/>
    <property type="project" value="InterPro"/>
</dbReference>
<dbReference type="AlphaFoldDB" id="A0A2B4SF49"/>
<dbReference type="InterPro" id="IPR015517">
    <property type="entry name" value="dCMP_deaminase-rel"/>
</dbReference>
<keyword evidence="2" id="KW-0479">Metal-binding</keyword>
<dbReference type="InterPro" id="IPR016192">
    <property type="entry name" value="APOBEC/CMP_deaminase_Zn-bd"/>
</dbReference>
<evidence type="ECO:0000313" key="11">
    <source>
        <dbReference type="Proteomes" id="UP000225706"/>
    </source>
</evidence>
<evidence type="ECO:0000256" key="8">
    <source>
        <dbReference type="SAM" id="MobiDB-lite"/>
    </source>
</evidence>
<evidence type="ECO:0000256" key="2">
    <source>
        <dbReference type="ARBA" id="ARBA00022723"/>
    </source>
</evidence>
<dbReference type="PROSITE" id="PS51747">
    <property type="entry name" value="CYT_DCMP_DEAMINASES_2"/>
    <property type="match status" value="1"/>
</dbReference>
<feature type="region of interest" description="Disordered" evidence="8">
    <location>
        <begin position="371"/>
        <end position="396"/>
    </location>
</feature>
<keyword evidence="4" id="KW-0378">Hydrolase</keyword>
<evidence type="ECO:0000256" key="1">
    <source>
        <dbReference type="ARBA" id="ARBA00006576"/>
    </source>
</evidence>
<evidence type="ECO:0000256" key="4">
    <source>
        <dbReference type="ARBA" id="ARBA00022801"/>
    </source>
</evidence>
<proteinExistence type="inferred from homology"/>
<dbReference type="Gene3D" id="3.40.140.10">
    <property type="entry name" value="Cytidine Deaminase, domain 2"/>
    <property type="match status" value="2"/>
</dbReference>
<dbReference type="EC" id="3.5.4.12" evidence="6"/>
<organism evidence="10 11">
    <name type="scientific">Stylophora pistillata</name>
    <name type="common">Smooth cauliflower coral</name>
    <dbReference type="NCBI Taxonomy" id="50429"/>
    <lineage>
        <taxon>Eukaryota</taxon>
        <taxon>Metazoa</taxon>
        <taxon>Cnidaria</taxon>
        <taxon>Anthozoa</taxon>
        <taxon>Hexacorallia</taxon>
        <taxon>Scleractinia</taxon>
        <taxon>Astrocoeniina</taxon>
        <taxon>Pocilloporidae</taxon>
        <taxon>Stylophora</taxon>
    </lineage>
</organism>
<dbReference type="InterPro" id="IPR002125">
    <property type="entry name" value="CMP_dCMP_dom"/>
</dbReference>
<keyword evidence="3" id="KW-0545">Nucleotide biosynthesis</keyword>